<dbReference type="OrthoDB" id="9977941at2759"/>
<evidence type="ECO:0000313" key="2">
    <source>
        <dbReference type="EMBL" id="KAJ4393448.1"/>
    </source>
</evidence>
<name>A0A9W9CZA2_9PEZI</name>
<gene>
    <name evidence="2" type="ORF">N0V93_002658</name>
</gene>
<dbReference type="EMBL" id="JAPEVB010000002">
    <property type="protein sequence ID" value="KAJ4393448.1"/>
    <property type="molecule type" value="Genomic_DNA"/>
</dbReference>
<proteinExistence type="predicted"/>
<sequence length="325" mass="34600">MHTKSVTIAFSAAVSLAAADSYRTLYQGNGSTTWLENLRVRSNGKVLTTVIGPPANLFSIDPTEENPEPVLISTFPSILGLSGITEVSHDVFYITGANTTGSNISDPPKNATKVWRVDFNQGGSNSPKIDLIAEPVLPLVTDFNGLTTFNESIILASATFQDTVVAMDINTGDYWTAFNNSEMSDINGIKAGSDGYLYWTATSGAVRAPLYENLTLGTAEVLYSGSYDDLAVSYDGFKLATNGTRYLYVADNEDIIQQLVVDSTTGNVTSATTAIESNNATTVGKPTGCDFGRTAEQKNKIYCTTGGSLTSGSTLGGQLFEITLY</sequence>
<dbReference type="InterPro" id="IPR052998">
    <property type="entry name" value="Hetero-Diels-Alderase-like"/>
</dbReference>
<dbReference type="AlphaFoldDB" id="A0A9W9CZA2"/>
<dbReference type="InterPro" id="IPR011042">
    <property type="entry name" value="6-blade_b-propeller_TolB-like"/>
</dbReference>
<dbReference type="Gene3D" id="2.120.10.30">
    <property type="entry name" value="TolB, C-terminal domain"/>
    <property type="match status" value="1"/>
</dbReference>
<feature type="signal peptide" evidence="1">
    <location>
        <begin position="1"/>
        <end position="19"/>
    </location>
</feature>
<dbReference type="PANTHER" id="PTHR42060">
    <property type="entry name" value="NHL REPEAT-CONTAINING PROTEIN-RELATED"/>
    <property type="match status" value="1"/>
</dbReference>
<dbReference type="SUPFAM" id="SSF63829">
    <property type="entry name" value="Calcium-dependent phosphotriesterase"/>
    <property type="match status" value="1"/>
</dbReference>
<evidence type="ECO:0000313" key="3">
    <source>
        <dbReference type="Proteomes" id="UP001140453"/>
    </source>
</evidence>
<accession>A0A9W9CZA2</accession>
<protein>
    <recommendedName>
        <fullName evidence="4">Six-bladed beta-propeller-like protein</fullName>
    </recommendedName>
</protein>
<evidence type="ECO:0008006" key="4">
    <source>
        <dbReference type="Google" id="ProtNLM"/>
    </source>
</evidence>
<dbReference type="PANTHER" id="PTHR42060:SF1">
    <property type="entry name" value="NHL REPEAT-CONTAINING PROTEIN"/>
    <property type="match status" value="1"/>
</dbReference>
<organism evidence="2 3">
    <name type="scientific">Gnomoniopsis smithogilvyi</name>
    <dbReference type="NCBI Taxonomy" id="1191159"/>
    <lineage>
        <taxon>Eukaryota</taxon>
        <taxon>Fungi</taxon>
        <taxon>Dikarya</taxon>
        <taxon>Ascomycota</taxon>
        <taxon>Pezizomycotina</taxon>
        <taxon>Sordariomycetes</taxon>
        <taxon>Sordariomycetidae</taxon>
        <taxon>Diaporthales</taxon>
        <taxon>Gnomoniaceae</taxon>
        <taxon>Gnomoniopsis</taxon>
    </lineage>
</organism>
<evidence type="ECO:0000256" key="1">
    <source>
        <dbReference type="SAM" id="SignalP"/>
    </source>
</evidence>
<keyword evidence="1" id="KW-0732">Signal</keyword>
<dbReference type="Proteomes" id="UP001140453">
    <property type="component" value="Unassembled WGS sequence"/>
</dbReference>
<reference evidence="2" key="1">
    <citation type="submission" date="2022-10" db="EMBL/GenBank/DDBJ databases">
        <title>Tapping the CABI collections for fungal endophytes: first genome assemblies for Collariella, Neodidymelliopsis, Ascochyta clinopodiicola, Didymella pomorum, Didymosphaeria variabile, Neocosmospora piperis and Neocucurbitaria cava.</title>
        <authorList>
            <person name="Hill R."/>
        </authorList>
    </citation>
    <scope>NUCLEOTIDE SEQUENCE</scope>
    <source>
        <strain evidence="2">IMI 355082</strain>
    </source>
</reference>
<keyword evidence="3" id="KW-1185">Reference proteome</keyword>
<feature type="chain" id="PRO_5040867898" description="Six-bladed beta-propeller-like protein" evidence="1">
    <location>
        <begin position="20"/>
        <end position="325"/>
    </location>
</feature>
<comment type="caution">
    <text evidence="2">The sequence shown here is derived from an EMBL/GenBank/DDBJ whole genome shotgun (WGS) entry which is preliminary data.</text>
</comment>